<evidence type="ECO:0000256" key="3">
    <source>
        <dbReference type="ARBA" id="ARBA00023125"/>
    </source>
</evidence>
<feature type="coiled-coil region" evidence="6">
    <location>
        <begin position="329"/>
        <end position="356"/>
    </location>
</feature>
<evidence type="ECO:0000256" key="6">
    <source>
        <dbReference type="SAM" id="Coils"/>
    </source>
</evidence>
<proteinExistence type="predicted"/>
<name>A5DVF1_LODEL</name>
<feature type="region of interest" description="Disordered" evidence="7">
    <location>
        <begin position="130"/>
        <end position="278"/>
    </location>
</feature>
<dbReference type="GO" id="GO:0005634">
    <property type="term" value="C:nucleus"/>
    <property type="evidence" value="ECO:0007669"/>
    <property type="project" value="UniProtKB-SubCell"/>
</dbReference>
<reference evidence="9 10" key="1">
    <citation type="journal article" date="2009" name="Nature">
        <title>Evolution of pathogenicity and sexual reproduction in eight Candida genomes.</title>
        <authorList>
            <person name="Butler G."/>
            <person name="Rasmussen M.D."/>
            <person name="Lin M.F."/>
            <person name="Santos M.A."/>
            <person name="Sakthikumar S."/>
            <person name="Munro C.A."/>
            <person name="Rheinbay E."/>
            <person name="Grabherr M."/>
            <person name="Forche A."/>
            <person name="Reedy J.L."/>
            <person name="Agrafioti I."/>
            <person name="Arnaud M.B."/>
            <person name="Bates S."/>
            <person name="Brown A.J."/>
            <person name="Brunke S."/>
            <person name="Costanzo M.C."/>
            <person name="Fitzpatrick D.A."/>
            <person name="de Groot P.W."/>
            <person name="Harris D."/>
            <person name="Hoyer L.L."/>
            <person name="Hube B."/>
            <person name="Klis F.M."/>
            <person name="Kodira C."/>
            <person name="Lennard N."/>
            <person name="Logue M.E."/>
            <person name="Martin R."/>
            <person name="Neiman A.M."/>
            <person name="Nikolaou E."/>
            <person name="Quail M.A."/>
            <person name="Quinn J."/>
            <person name="Santos M.C."/>
            <person name="Schmitzberger F.F."/>
            <person name="Sherlock G."/>
            <person name="Shah P."/>
            <person name="Silverstein K.A."/>
            <person name="Skrzypek M.S."/>
            <person name="Soll D."/>
            <person name="Staggs R."/>
            <person name="Stansfield I."/>
            <person name="Stumpf M.P."/>
            <person name="Sudbery P.E."/>
            <person name="Srikantha T."/>
            <person name="Zeng Q."/>
            <person name="Berman J."/>
            <person name="Berriman M."/>
            <person name="Heitman J."/>
            <person name="Gow N.A."/>
            <person name="Lorenz M.C."/>
            <person name="Birren B.W."/>
            <person name="Kellis M."/>
            <person name="Cuomo C.A."/>
        </authorList>
    </citation>
    <scope>NUCLEOTIDE SEQUENCE [LARGE SCALE GENOMIC DNA]</scope>
    <source>
        <strain evidence="10">ATCC 11503 / BCRC 21390 / CBS 2605 / JCM 1781 / NBRC 1676 / NRRL YB-4239</strain>
    </source>
</reference>
<dbReference type="eggNOG" id="ENOG502QRSG">
    <property type="taxonomic scope" value="Eukaryota"/>
</dbReference>
<evidence type="ECO:0000256" key="2">
    <source>
        <dbReference type="ARBA" id="ARBA00023015"/>
    </source>
</evidence>
<evidence type="ECO:0000256" key="1">
    <source>
        <dbReference type="ARBA" id="ARBA00004123"/>
    </source>
</evidence>
<dbReference type="KEGG" id="lel:PVL30_001308"/>
<feature type="region of interest" description="Disordered" evidence="7">
    <location>
        <begin position="1"/>
        <end position="91"/>
    </location>
</feature>
<dbReference type="EMBL" id="CH981525">
    <property type="protein sequence ID" value="EDK43159.1"/>
    <property type="molecule type" value="Genomic_DNA"/>
</dbReference>
<protein>
    <recommendedName>
        <fullName evidence="8">Zn(2)-C6 fungal-type domain-containing protein</fullName>
    </recommendedName>
</protein>
<feature type="compositionally biased region" description="Low complexity" evidence="7">
    <location>
        <begin position="169"/>
        <end position="185"/>
    </location>
</feature>
<feature type="compositionally biased region" description="Low complexity" evidence="7">
    <location>
        <begin position="53"/>
        <end position="84"/>
    </location>
</feature>
<dbReference type="InterPro" id="IPR001138">
    <property type="entry name" value="Zn2Cys6_DnaBD"/>
</dbReference>
<feature type="compositionally biased region" description="Pro residues" evidence="7">
    <location>
        <begin position="186"/>
        <end position="198"/>
    </location>
</feature>
<organism evidence="9 10">
    <name type="scientific">Lodderomyces elongisporus (strain ATCC 11503 / CBS 2605 / JCM 1781 / NBRC 1676 / NRRL YB-4239)</name>
    <name type="common">Yeast</name>
    <name type="synonym">Saccharomyces elongisporus</name>
    <dbReference type="NCBI Taxonomy" id="379508"/>
    <lineage>
        <taxon>Eukaryota</taxon>
        <taxon>Fungi</taxon>
        <taxon>Dikarya</taxon>
        <taxon>Ascomycota</taxon>
        <taxon>Saccharomycotina</taxon>
        <taxon>Pichiomycetes</taxon>
        <taxon>Debaryomycetaceae</taxon>
        <taxon>Candida/Lodderomyces clade</taxon>
        <taxon>Lodderomyces</taxon>
    </lineage>
</organism>
<dbReference type="InterPro" id="IPR051089">
    <property type="entry name" value="prtT"/>
</dbReference>
<dbReference type="GO" id="GO:0008270">
    <property type="term" value="F:zinc ion binding"/>
    <property type="evidence" value="ECO:0007669"/>
    <property type="project" value="InterPro"/>
</dbReference>
<dbReference type="STRING" id="379508.A5DVF1"/>
<dbReference type="OMA" id="IYMHEIG"/>
<dbReference type="HOGENOM" id="CLU_004837_0_0_1"/>
<dbReference type="AlphaFoldDB" id="A5DVF1"/>
<keyword evidence="3" id="KW-0238">DNA-binding</keyword>
<evidence type="ECO:0000256" key="7">
    <source>
        <dbReference type="SAM" id="MobiDB-lite"/>
    </source>
</evidence>
<dbReference type="SMART" id="SM00066">
    <property type="entry name" value="GAL4"/>
    <property type="match status" value="1"/>
</dbReference>
<comment type="subcellular location">
    <subcellularLocation>
        <location evidence="1">Nucleus</location>
    </subcellularLocation>
</comment>
<feature type="region of interest" description="Disordered" evidence="7">
    <location>
        <begin position="293"/>
        <end position="318"/>
    </location>
</feature>
<dbReference type="VEuPathDB" id="FungiDB:LELG_01337"/>
<keyword evidence="6" id="KW-0175">Coiled coil</keyword>
<keyword evidence="2" id="KW-0805">Transcription regulation</keyword>
<feature type="compositionally biased region" description="Polar residues" evidence="7">
    <location>
        <begin position="304"/>
        <end position="313"/>
    </location>
</feature>
<evidence type="ECO:0000256" key="5">
    <source>
        <dbReference type="ARBA" id="ARBA00023242"/>
    </source>
</evidence>
<dbReference type="Proteomes" id="UP000001996">
    <property type="component" value="Unassembled WGS sequence"/>
</dbReference>
<dbReference type="GO" id="GO:0000981">
    <property type="term" value="F:DNA-binding transcription factor activity, RNA polymerase II-specific"/>
    <property type="evidence" value="ECO:0007669"/>
    <property type="project" value="InterPro"/>
</dbReference>
<dbReference type="FunCoup" id="A5DVF1">
    <property type="interactions" value="207"/>
</dbReference>
<keyword evidence="4" id="KW-0804">Transcription</keyword>
<dbReference type="PANTHER" id="PTHR31845:SF10">
    <property type="entry name" value="ZN(II)2CYS6 TRANSCRIPTION FACTOR (EUROFUNG)"/>
    <property type="match status" value="1"/>
</dbReference>
<feature type="compositionally biased region" description="Polar residues" evidence="7">
    <location>
        <begin position="257"/>
        <end position="267"/>
    </location>
</feature>
<evidence type="ECO:0000313" key="10">
    <source>
        <dbReference type="Proteomes" id="UP000001996"/>
    </source>
</evidence>
<keyword evidence="5" id="KW-0539">Nucleus</keyword>
<sequence>MPPTVKSETPADDSYDSVSPIRSKLNSKYKQEDSDSDDDDNEEDNSSLTPDQSSSNSSSSKNNNNNSNSSSSIGKNNNNNNNISAAKRKVTRRSVACKSCHALKVKCTPSNPDDPGASCIRCLNAKRKCEIDLNQTRKRRKKAEILEAKRREAEEKEGSHLPRTERHLLPQPQVQQQQVQQQSQQSPPPQQLAQPPPQLAQAPQPLAQPPQPLAQPPPHVTLPPPPPQLAQQPPPVTLPSPAPMPLHLRQAVPPVSSKLNPTFSPQYSHPPLPSPESRDQEIANLRQRVRMLEGQLRGRRPGSNIYSDSSTDSPPFVSKNDLEQEISILSESSSKLTDLTNELNSLADRRTSLLRNPIPADVVSKGLLTLQDAEFRLQLYKDRILGFLPLVEIPVNITADQLRLEQPFLFNAIMSASNTVNPNAINVDHALALDNEAIRSVCDEVLVVGTKSVELIKSILVLSLYYNSPELFRERRYHLLNTICVSLLHDLGIVARPTFTFTDGSVKQDSESEPSEEYRSLVLIIYFNTVSICLILRRSIYIKWTSYVEECCCTLEKSQFEKYRNLALFARINAALEKIHHIIHSSEMDDKRSSTSDYIINELQVRLNELRKKIKDDDRVLLSYFYSVVAYLHEPNLSHMFNYEHGRLSTRAIKAISSCTSSCLAALNEYTKLEPEEVAQMPLAFGSRVMYTGGMLLRLRNLIMTMPSYIDKDLVPRDAVFSVQKVLRLVEQSHLQHPVNYLLKKTRLVMQLFTQTYATQIEELLYRNNETPQNLKPVNSEKPLDILSLAAYHQPYQQPVPNKTPRDEHYFRESRLPLVSMEPNIYNTINDEFWSNLISTDADQINL</sequence>
<dbReference type="InterPro" id="IPR036864">
    <property type="entry name" value="Zn2-C6_fun-type_DNA-bd_sf"/>
</dbReference>
<dbReference type="PROSITE" id="PS50048">
    <property type="entry name" value="ZN2_CY6_FUNGAL_2"/>
    <property type="match status" value="1"/>
</dbReference>
<feature type="compositionally biased region" description="Basic and acidic residues" evidence="7">
    <location>
        <begin position="143"/>
        <end position="168"/>
    </location>
</feature>
<feature type="compositionally biased region" description="Acidic residues" evidence="7">
    <location>
        <begin position="34"/>
        <end position="45"/>
    </location>
</feature>
<evidence type="ECO:0000256" key="4">
    <source>
        <dbReference type="ARBA" id="ARBA00023163"/>
    </source>
</evidence>
<dbReference type="OrthoDB" id="4454541at2759"/>
<feature type="compositionally biased region" description="Pro residues" evidence="7">
    <location>
        <begin position="206"/>
        <end position="244"/>
    </location>
</feature>
<dbReference type="CDD" id="cd00067">
    <property type="entry name" value="GAL4"/>
    <property type="match status" value="1"/>
</dbReference>
<accession>A5DVF1</accession>
<evidence type="ECO:0000313" key="9">
    <source>
        <dbReference type="EMBL" id="EDK43159.1"/>
    </source>
</evidence>
<dbReference type="GeneID" id="5234653"/>
<gene>
    <name evidence="9" type="ORF">LELG_01337</name>
</gene>
<dbReference type="GO" id="GO:0000976">
    <property type="term" value="F:transcription cis-regulatory region binding"/>
    <property type="evidence" value="ECO:0007669"/>
    <property type="project" value="TreeGrafter"/>
</dbReference>
<dbReference type="PANTHER" id="PTHR31845">
    <property type="entry name" value="FINGER DOMAIN PROTEIN, PUTATIVE-RELATED"/>
    <property type="match status" value="1"/>
</dbReference>
<evidence type="ECO:0000259" key="8">
    <source>
        <dbReference type="PROSITE" id="PS50048"/>
    </source>
</evidence>
<keyword evidence="10" id="KW-1185">Reference proteome</keyword>
<dbReference type="Gene3D" id="4.10.240.10">
    <property type="entry name" value="Zn(2)-C6 fungal-type DNA-binding domain"/>
    <property type="match status" value="1"/>
</dbReference>
<dbReference type="InParanoid" id="A5DVF1"/>
<dbReference type="PROSITE" id="PS00463">
    <property type="entry name" value="ZN2_CY6_FUNGAL_1"/>
    <property type="match status" value="1"/>
</dbReference>
<dbReference type="SUPFAM" id="SSF57701">
    <property type="entry name" value="Zn2/Cys6 DNA-binding domain"/>
    <property type="match status" value="1"/>
</dbReference>
<feature type="domain" description="Zn(2)-C6 fungal-type" evidence="8">
    <location>
        <begin position="96"/>
        <end position="131"/>
    </location>
</feature>